<evidence type="ECO:0000313" key="2">
    <source>
        <dbReference type="EMBL" id="CEJ86242.1"/>
    </source>
</evidence>
<protein>
    <submittedName>
        <fullName evidence="2">Uncharacterized protein</fullName>
    </submittedName>
</protein>
<dbReference type="HOGENOM" id="CLU_158783_1_0_1"/>
<reference evidence="2 3" key="1">
    <citation type="journal article" date="2015" name="Genome Announc.">
        <title>Draft Genome Sequence and Gene Annotation of the Entomopathogenic Fungus Verticillium hemipterigenum.</title>
        <authorList>
            <person name="Horn F."/>
            <person name="Habel A."/>
            <person name="Scharf D.H."/>
            <person name="Dworschak J."/>
            <person name="Brakhage A.A."/>
            <person name="Guthke R."/>
            <person name="Hertweck C."/>
            <person name="Linde J."/>
        </authorList>
    </citation>
    <scope>NUCLEOTIDE SEQUENCE [LARGE SCALE GENOMIC DNA]</scope>
</reference>
<accession>A0A0A1SU84</accession>
<keyword evidence="1" id="KW-0732">Signal</keyword>
<keyword evidence="3" id="KW-1185">Reference proteome</keyword>
<sequence length="105" mass="10395">MRFTSFVLAALPALALADGSVTSSAPTTITTTCTLTDKVTKTMTLSKVTVTSIASNSTSSWVPIPTSSAPAIVNPPTPGKNAAGALDASKVAFAGVAGMVAIALL</sequence>
<feature type="chain" id="PRO_5001979237" evidence="1">
    <location>
        <begin position="18"/>
        <end position="105"/>
    </location>
</feature>
<dbReference type="Proteomes" id="UP000039046">
    <property type="component" value="Unassembled WGS sequence"/>
</dbReference>
<gene>
    <name evidence="2" type="ORF">VHEMI04050</name>
</gene>
<feature type="signal peptide" evidence="1">
    <location>
        <begin position="1"/>
        <end position="17"/>
    </location>
</feature>
<name>A0A0A1SU84_9HYPO</name>
<dbReference type="EMBL" id="CDHN01000002">
    <property type="protein sequence ID" value="CEJ86242.1"/>
    <property type="molecule type" value="Genomic_DNA"/>
</dbReference>
<dbReference type="AlphaFoldDB" id="A0A0A1SU84"/>
<proteinExistence type="predicted"/>
<evidence type="ECO:0000313" key="3">
    <source>
        <dbReference type="Proteomes" id="UP000039046"/>
    </source>
</evidence>
<organism evidence="2 3">
    <name type="scientific">[Torrubiella] hemipterigena</name>
    <dbReference type="NCBI Taxonomy" id="1531966"/>
    <lineage>
        <taxon>Eukaryota</taxon>
        <taxon>Fungi</taxon>
        <taxon>Dikarya</taxon>
        <taxon>Ascomycota</taxon>
        <taxon>Pezizomycotina</taxon>
        <taxon>Sordariomycetes</taxon>
        <taxon>Hypocreomycetidae</taxon>
        <taxon>Hypocreales</taxon>
        <taxon>Clavicipitaceae</taxon>
        <taxon>Clavicipitaceae incertae sedis</taxon>
        <taxon>'Torrubiella' clade</taxon>
    </lineage>
</organism>
<evidence type="ECO:0000256" key="1">
    <source>
        <dbReference type="SAM" id="SignalP"/>
    </source>
</evidence>